<name>A0A3N6PNJ5_9CYAN</name>
<evidence type="ECO:0000256" key="7">
    <source>
        <dbReference type="ARBA" id="ARBA00023027"/>
    </source>
</evidence>
<dbReference type="PANTHER" id="PTHR43706">
    <property type="entry name" value="NADH DEHYDROGENASE"/>
    <property type="match status" value="1"/>
</dbReference>
<accession>A0A3N6PNJ5</accession>
<keyword evidence="4" id="KW-0274">FAD</keyword>
<dbReference type="GO" id="GO:0050136">
    <property type="term" value="F:NADH dehydrogenase (quinone) (non-electrogenic) activity"/>
    <property type="evidence" value="ECO:0007669"/>
    <property type="project" value="UniProtKB-EC"/>
</dbReference>
<evidence type="ECO:0000259" key="10">
    <source>
        <dbReference type="Pfam" id="PF22366"/>
    </source>
</evidence>
<comment type="catalytic activity">
    <reaction evidence="8">
        <text>a quinone + NADH + H(+) = a quinol + NAD(+)</text>
        <dbReference type="Rhea" id="RHEA:46160"/>
        <dbReference type="ChEBI" id="CHEBI:15378"/>
        <dbReference type="ChEBI" id="CHEBI:24646"/>
        <dbReference type="ChEBI" id="CHEBI:57540"/>
        <dbReference type="ChEBI" id="CHEBI:57945"/>
        <dbReference type="ChEBI" id="CHEBI:132124"/>
        <dbReference type="EC" id="1.6.5.9"/>
    </reaction>
</comment>
<evidence type="ECO:0000256" key="4">
    <source>
        <dbReference type="ARBA" id="ARBA00022827"/>
    </source>
</evidence>
<dbReference type="EMBL" id="RCBY01000150">
    <property type="protein sequence ID" value="RQH32867.1"/>
    <property type="molecule type" value="Genomic_DNA"/>
</dbReference>
<dbReference type="OrthoDB" id="9781621at2"/>
<evidence type="ECO:0000256" key="8">
    <source>
        <dbReference type="ARBA" id="ARBA00047599"/>
    </source>
</evidence>
<dbReference type="Pfam" id="PF22366">
    <property type="entry name" value="NDH2_C"/>
    <property type="match status" value="1"/>
</dbReference>
<evidence type="ECO:0000256" key="5">
    <source>
        <dbReference type="ARBA" id="ARBA00022946"/>
    </source>
</evidence>
<evidence type="ECO:0000313" key="11">
    <source>
        <dbReference type="EMBL" id="RQH32867.1"/>
    </source>
</evidence>
<keyword evidence="5" id="KW-0809">Transit peptide</keyword>
<dbReference type="EC" id="1.6.5.9" evidence="2"/>
<dbReference type="RefSeq" id="WP_124147048.1">
    <property type="nucleotide sequence ID" value="NZ_CAWOKI010000219.1"/>
</dbReference>
<sequence length="453" mass="49828">MSLNQEKHQSPHHVVIVGGGFAGLEAAKQLGKAPVKVTLVDKRNFHLFQPLLYQVATGSLSPGDIASPLRGVVAEQKNTHVLMGEVVDVNPEQKKLILSDREIDYDTLVMATGVSHNYFGNDWSEKAPGLKTVEDALEMRRRVFASFEAAEKESDPEKRKALLTFAIVGAGPTGVELAGALAELAHTKLKEEYRSVNTSEAQIYLIQSGERVLPSFKTVLSEKAQIELEKLGVTVLTKTRVTNIENNIVTIRSGETTQEIPAHTILWGAGVKASAVSQAISNRTGAELDRAGRVFVNEDLTVPGYPDIFVIGDLANYSHQGDSPVPGVAPAAMQEGFYVAKLIQKRLKNKTLPPFHYIDYGSLAVIGRHQAVVQYKAIRFSGPLAWFAWLFIHIYYMIEFDNQLIVMIQWAWSYFTGQGGARLITEKATKAPTYEECQARYTPLVTSESSGEA</sequence>
<evidence type="ECO:0000313" key="12">
    <source>
        <dbReference type="Proteomes" id="UP000269154"/>
    </source>
</evidence>
<dbReference type="InterPro" id="IPR036188">
    <property type="entry name" value="FAD/NAD-bd_sf"/>
</dbReference>
<proteinExistence type="inferred from homology"/>
<dbReference type="InterPro" id="IPR023753">
    <property type="entry name" value="FAD/NAD-binding_dom"/>
</dbReference>
<organism evidence="11 12">
    <name type="scientific">Okeania hirsuta</name>
    <dbReference type="NCBI Taxonomy" id="1458930"/>
    <lineage>
        <taxon>Bacteria</taxon>
        <taxon>Bacillati</taxon>
        <taxon>Cyanobacteriota</taxon>
        <taxon>Cyanophyceae</taxon>
        <taxon>Oscillatoriophycideae</taxon>
        <taxon>Oscillatoriales</taxon>
        <taxon>Microcoleaceae</taxon>
        <taxon>Okeania</taxon>
    </lineage>
</organism>
<dbReference type="SUPFAM" id="SSF51905">
    <property type="entry name" value="FAD/NAD(P)-binding domain"/>
    <property type="match status" value="1"/>
</dbReference>
<feature type="domain" description="FAD/NAD(P)-binding" evidence="9">
    <location>
        <begin position="13"/>
        <end position="336"/>
    </location>
</feature>
<evidence type="ECO:0000256" key="2">
    <source>
        <dbReference type="ARBA" id="ARBA00012637"/>
    </source>
</evidence>
<dbReference type="AlphaFoldDB" id="A0A3N6PNJ5"/>
<evidence type="ECO:0000256" key="6">
    <source>
        <dbReference type="ARBA" id="ARBA00023002"/>
    </source>
</evidence>
<dbReference type="Proteomes" id="UP000269154">
    <property type="component" value="Unassembled WGS sequence"/>
</dbReference>
<keyword evidence="6" id="KW-0560">Oxidoreductase</keyword>
<evidence type="ECO:0000259" key="9">
    <source>
        <dbReference type="Pfam" id="PF07992"/>
    </source>
</evidence>
<protein>
    <recommendedName>
        <fullName evidence="2">NADH:ubiquinone reductase (non-electrogenic)</fullName>
        <ecNumber evidence="2">1.6.5.9</ecNumber>
    </recommendedName>
</protein>
<dbReference type="InterPro" id="IPR045024">
    <property type="entry name" value="NDH-2"/>
</dbReference>
<dbReference type="PRINTS" id="PR00368">
    <property type="entry name" value="FADPNR"/>
</dbReference>
<dbReference type="Gene3D" id="3.50.50.100">
    <property type="match status" value="1"/>
</dbReference>
<comment type="similarity">
    <text evidence="1">Belongs to the NADH dehydrogenase family.</text>
</comment>
<dbReference type="Pfam" id="PF07992">
    <property type="entry name" value="Pyr_redox_2"/>
    <property type="match status" value="1"/>
</dbReference>
<keyword evidence="3" id="KW-0285">Flavoprotein</keyword>
<dbReference type="PANTHER" id="PTHR43706:SF47">
    <property type="entry name" value="EXTERNAL NADH-UBIQUINONE OXIDOREDUCTASE 1, MITOCHONDRIAL-RELATED"/>
    <property type="match status" value="1"/>
</dbReference>
<gene>
    <name evidence="11" type="ORF">D5R40_22040</name>
</gene>
<dbReference type="InterPro" id="IPR054585">
    <property type="entry name" value="NDH2-like_C"/>
</dbReference>
<evidence type="ECO:0000256" key="3">
    <source>
        <dbReference type="ARBA" id="ARBA00022630"/>
    </source>
</evidence>
<comment type="caution">
    <text evidence="11">The sequence shown here is derived from an EMBL/GenBank/DDBJ whole genome shotgun (WGS) entry which is preliminary data.</text>
</comment>
<keyword evidence="12" id="KW-1185">Reference proteome</keyword>
<reference evidence="11 12" key="1">
    <citation type="journal article" date="2018" name="ACS Chem. Biol.">
        <title>Ketoreductase domain dysfunction expands chemodiversity: malyngamide biosynthesis in the cyanobacterium Okeania hirsuta.</title>
        <authorList>
            <person name="Moss N.A."/>
            <person name="Leao T."/>
            <person name="Rankin M."/>
            <person name="McCullough T.M."/>
            <person name="Qu P."/>
            <person name="Korobeynikov A."/>
            <person name="Smith J.L."/>
            <person name="Gerwick L."/>
            <person name="Gerwick W.H."/>
        </authorList>
    </citation>
    <scope>NUCLEOTIDE SEQUENCE [LARGE SCALE GENOMIC DNA]</scope>
    <source>
        <strain evidence="11 12">PAB10Feb10-1</strain>
    </source>
</reference>
<keyword evidence="7" id="KW-0520">NAD</keyword>
<evidence type="ECO:0000256" key="1">
    <source>
        <dbReference type="ARBA" id="ARBA00005272"/>
    </source>
</evidence>
<feature type="domain" description="External alternative NADH-ubiquinone oxidoreductase-like C-terminal" evidence="10">
    <location>
        <begin position="361"/>
        <end position="417"/>
    </location>
</feature>
<dbReference type="PRINTS" id="PR00411">
    <property type="entry name" value="PNDRDTASEI"/>
</dbReference>